<evidence type="ECO:0000313" key="1">
    <source>
        <dbReference type="EMBL" id="TNV77030.1"/>
    </source>
</evidence>
<sequence>MLSEALRVSQKGASIGFTIYGREGNFRNYELLVEVLQKHELLPKPTADDKPKKTIYDLSKDHQMLKQEMESMGFANVRMWYQTQNFNFKDAEEYCLCYCETVTARNILSKFSEEKAKEFREDLKRHYELRMGNGILDPMSFEITVITATKI</sequence>
<gene>
    <name evidence="1" type="ORF">FGO68_gene14111</name>
</gene>
<dbReference type="Proteomes" id="UP000785679">
    <property type="component" value="Unassembled WGS sequence"/>
</dbReference>
<dbReference type="InterPro" id="IPR029063">
    <property type="entry name" value="SAM-dependent_MTases_sf"/>
</dbReference>
<name>A0A8J8T053_HALGN</name>
<keyword evidence="2" id="KW-1185">Reference proteome</keyword>
<accession>A0A8J8T053</accession>
<dbReference type="EMBL" id="RRYP01012559">
    <property type="protein sequence ID" value="TNV77030.1"/>
    <property type="molecule type" value="Genomic_DNA"/>
</dbReference>
<evidence type="ECO:0000313" key="2">
    <source>
        <dbReference type="Proteomes" id="UP000785679"/>
    </source>
</evidence>
<dbReference type="AlphaFoldDB" id="A0A8J8T053"/>
<comment type="caution">
    <text evidence="1">The sequence shown here is derived from an EMBL/GenBank/DDBJ whole genome shotgun (WGS) entry which is preliminary data.</text>
</comment>
<protein>
    <submittedName>
        <fullName evidence="1">Uncharacterized protein</fullName>
    </submittedName>
</protein>
<proteinExistence type="predicted"/>
<dbReference type="OrthoDB" id="284858at2759"/>
<organism evidence="1 2">
    <name type="scientific">Halteria grandinella</name>
    <dbReference type="NCBI Taxonomy" id="5974"/>
    <lineage>
        <taxon>Eukaryota</taxon>
        <taxon>Sar</taxon>
        <taxon>Alveolata</taxon>
        <taxon>Ciliophora</taxon>
        <taxon>Intramacronucleata</taxon>
        <taxon>Spirotrichea</taxon>
        <taxon>Stichotrichia</taxon>
        <taxon>Sporadotrichida</taxon>
        <taxon>Halteriidae</taxon>
        <taxon>Halteria</taxon>
    </lineage>
</organism>
<reference evidence="1" key="1">
    <citation type="submission" date="2019-06" db="EMBL/GenBank/DDBJ databases">
        <authorList>
            <person name="Zheng W."/>
        </authorList>
    </citation>
    <scope>NUCLEOTIDE SEQUENCE</scope>
    <source>
        <strain evidence="1">QDHG01</strain>
    </source>
</reference>
<dbReference type="Gene3D" id="3.40.50.150">
    <property type="entry name" value="Vaccinia Virus protein VP39"/>
    <property type="match status" value="1"/>
</dbReference>